<feature type="compositionally biased region" description="Polar residues" evidence="1">
    <location>
        <begin position="195"/>
        <end position="209"/>
    </location>
</feature>
<feature type="region of interest" description="Disordered" evidence="1">
    <location>
        <begin position="507"/>
        <end position="544"/>
    </location>
</feature>
<evidence type="ECO:0000256" key="2">
    <source>
        <dbReference type="SAM" id="Phobius"/>
    </source>
</evidence>
<feature type="compositionally biased region" description="Low complexity" evidence="1">
    <location>
        <begin position="210"/>
        <end position="219"/>
    </location>
</feature>
<feature type="compositionally biased region" description="Low complexity" evidence="1">
    <location>
        <begin position="176"/>
        <end position="194"/>
    </location>
</feature>
<comment type="caution">
    <text evidence="4">The sequence shown here is derived from an EMBL/GenBank/DDBJ whole genome shotgun (WGS) entry which is preliminary data.</text>
</comment>
<evidence type="ECO:0000256" key="3">
    <source>
        <dbReference type="SAM" id="SignalP"/>
    </source>
</evidence>
<keyword evidence="2" id="KW-1133">Transmembrane helix</keyword>
<feature type="region of interest" description="Disordered" evidence="1">
    <location>
        <begin position="404"/>
        <end position="427"/>
    </location>
</feature>
<accession>A0AAN9B5N1</accession>
<feature type="compositionally biased region" description="Low complexity" evidence="1">
    <location>
        <begin position="230"/>
        <end position="248"/>
    </location>
</feature>
<evidence type="ECO:0000256" key="1">
    <source>
        <dbReference type="SAM" id="MobiDB-lite"/>
    </source>
</evidence>
<protein>
    <submittedName>
        <fullName evidence="4">Uncharacterized protein</fullName>
    </submittedName>
</protein>
<organism evidence="4 5">
    <name type="scientific">Littorina saxatilis</name>
    <dbReference type="NCBI Taxonomy" id="31220"/>
    <lineage>
        <taxon>Eukaryota</taxon>
        <taxon>Metazoa</taxon>
        <taxon>Spiralia</taxon>
        <taxon>Lophotrochozoa</taxon>
        <taxon>Mollusca</taxon>
        <taxon>Gastropoda</taxon>
        <taxon>Caenogastropoda</taxon>
        <taxon>Littorinimorpha</taxon>
        <taxon>Littorinoidea</taxon>
        <taxon>Littorinidae</taxon>
        <taxon>Littorina</taxon>
    </lineage>
</organism>
<feature type="region of interest" description="Disordered" evidence="1">
    <location>
        <begin position="176"/>
        <end position="251"/>
    </location>
</feature>
<feature type="region of interest" description="Disordered" evidence="1">
    <location>
        <begin position="135"/>
        <end position="155"/>
    </location>
</feature>
<reference evidence="4 5" key="1">
    <citation type="submission" date="2024-02" db="EMBL/GenBank/DDBJ databases">
        <title>Chromosome-scale genome assembly of the rough periwinkle Littorina saxatilis.</title>
        <authorList>
            <person name="De Jode A."/>
            <person name="Faria R."/>
            <person name="Formenti G."/>
            <person name="Sims Y."/>
            <person name="Smith T.P."/>
            <person name="Tracey A."/>
            <person name="Wood J.M.D."/>
            <person name="Zagrodzka Z.B."/>
            <person name="Johannesson K."/>
            <person name="Butlin R.K."/>
            <person name="Leder E.H."/>
        </authorList>
    </citation>
    <scope>NUCLEOTIDE SEQUENCE [LARGE SCALE GENOMIC DNA]</scope>
    <source>
        <strain evidence="4">Snail1</strain>
        <tissue evidence="4">Muscle</tissue>
    </source>
</reference>
<dbReference type="EMBL" id="JBAMIC010000012">
    <property type="protein sequence ID" value="KAK7098244.1"/>
    <property type="molecule type" value="Genomic_DNA"/>
</dbReference>
<feature type="compositionally biased region" description="Polar residues" evidence="1">
    <location>
        <begin position="375"/>
        <end position="390"/>
    </location>
</feature>
<evidence type="ECO:0000313" key="5">
    <source>
        <dbReference type="Proteomes" id="UP001374579"/>
    </source>
</evidence>
<keyword evidence="3" id="KW-0732">Signal</keyword>
<feature type="region of interest" description="Disordered" evidence="1">
    <location>
        <begin position="440"/>
        <end position="488"/>
    </location>
</feature>
<feature type="compositionally biased region" description="Polar residues" evidence="1">
    <location>
        <begin position="508"/>
        <end position="521"/>
    </location>
</feature>
<feature type="compositionally biased region" description="Low complexity" evidence="1">
    <location>
        <begin position="411"/>
        <end position="421"/>
    </location>
</feature>
<proteinExistence type="predicted"/>
<feature type="signal peptide" evidence="3">
    <location>
        <begin position="1"/>
        <end position="18"/>
    </location>
</feature>
<feature type="region of interest" description="Disordered" evidence="1">
    <location>
        <begin position="363"/>
        <end position="392"/>
    </location>
</feature>
<keyword evidence="2" id="KW-0472">Membrane</keyword>
<keyword evidence="5" id="KW-1185">Reference proteome</keyword>
<sequence length="544" mass="59525">MLGLLLLAFVTTLTVLLACDLSGRVNSASGKLMLTCECRGPRDDTHDVTRIHSLMISEERQQKILAKLEDGRLKVDKYARKNRVVDHFISEKQDRALLTLAFSRHRKYDFKCTVMGRNRTGPVYLSLKFMYNPKDYSTRTPPPPPPTTTTTTEPTTTEATEAIITTTTTTTTEAIRPAATTTASTTASASSTSSQENVLLTEGQATGDHSSSGRSSHASYTQTIERRTTTKLPTTKTTGTTSTDTPEINHVVPTDDKSEKFTQIMIIIVSVFAFFSAAVLAVSILGMVRRESTATARHTSCTDAIPWDLLMNFLTATTSQGRAGQKHVTSSPPYSIDSESDTMASGSYAMCLTDMSSLDDVDRDDAGHPFLPNDDVTSAQWTDDVSTPTSPKRIIFENELSYTSDTDDASDSYSVSVSSMSRTNMPTSAMGIIGEHSLPTIRHSNRDSTPTLLEHSLPTVRHSNRDSTPTLLDHREPPSLGQRSRAPCLHHHRRDITCDRERPCIQAAPSSQQQRGPSIETTSRHLPSELSLPAQGGYVDDTAS</sequence>
<dbReference type="Proteomes" id="UP001374579">
    <property type="component" value="Unassembled WGS sequence"/>
</dbReference>
<gene>
    <name evidence="4" type="ORF">V1264_002584</name>
</gene>
<dbReference type="AlphaFoldDB" id="A0AAN9B5N1"/>
<evidence type="ECO:0000313" key="4">
    <source>
        <dbReference type="EMBL" id="KAK7098244.1"/>
    </source>
</evidence>
<name>A0AAN9B5N1_9CAEN</name>
<keyword evidence="2" id="KW-0812">Transmembrane</keyword>
<feature type="chain" id="PRO_5042935890" evidence="3">
    <location>
        <begin position="19"/>
        <end position="544"/>
    </location>
</feature>
<feature type="transmembrane region" description="Helical" evidence="2">
    <location>
        <begin position="264"/>
        <end position="288"/>
    </location>
</feature>